<protein>
    <submittedName>
        <fullName evidence="1">Uncharacterized protein</fullName>
    </submittedName>
</protein>
<organism evidence="1 2">
    <name type="scientific">Nisaea acidiphila</name>
    <dbReference type="NCBI Taxonomy" id="1862145"/>
    <lineage>
        <taxon>Bacteria</taxon>
        <taxon>Pseudomonadati</taxon>
        <taxon>Pseudomonadota</taxon>
        <taxon>Alphaproteobacteria</taxon>
        <taxon>Rhodospirillales</taxon>
        <taxon>Thalassobaculaceae</taxon>
        <taxon>Nisaea</taxon>
    </lineage>
</organism>
<proteinExistence type="predicted"/>
<sequence length="84" mass="9826">MNRIKRHKVSALVGLRKPVPIGIGHNQGPPLSNVWHKTHWKKASANAWKAPDRLILQRRIKRAKELGMTYREYMLEILERGKHL</sequence>
<dbReference type="KEGG" id="naci:NUH88_20525"/>
<dbReference type="RefSeq" id="WP_257768616.1">
    <property type="nucleotide sequence ID" value="NZ_CP102480.1"/>
</dbReference>
<dbReference type="Proteomes" id="UP001060336">
    <property type="component" value="Chromosome"/>
</dbReference>
<name>A0A9J7AQV5_9PROT</name>
<reference evidence="1" key="1">
    <citation type="submission" date="2022-08" db="EMBL/GenBank/DDBJ databases">
        <title>Nisaea acidiphila sp. nov., isolated from a marine algal debris and emended description of the genus Nisaea Urios et al. 2008.</title>
        <authorList>
            <person name="Kwon K."/>
        </authorList>
    </citation>
    <scope>NUCLEOTIDE SEQUENCE</scope>
    <source>
        <strain evidence="1">MEBiC11861</strain>
    </source>
</reference>
<gene>
    <name evidence="1" type="ORF">NUH88_20525</name>
</gene>
<dbReference type="AlphaFoldDB" id="A0A9J7AQV5"/>
<accession>A0A9J7AQV5</accession>
<dbReference type="EMBL" id="CP102480">
    <property type="protein sequence ID" value="UUX49768.1"/>
    <property type="molecule type" value="Genomic_DNA"/>
</dbReference>
<keyword evidence="2" id="KW-1185">Reference proteome</keyword>
<evidence type="ECO:0000313" key="2">
    <source>
        <dbReference type="Proteomes" id="UP001060336"/>
    </source>
</evidence>
<evidence type="ECO:0000313" key="1">
    <source>
        <dbReference type="EMBL" id="UUX49768.1"/>
    </source>
</evidence>